<evidence type="ECO:0000256" key="3">
    <source>
        <dbReference type="ARBA" id="ARBA00022729"/>
    </source>
</evidence>
<comment type="similarity">
    <text evidence="2">Belongs to the SusD family.</text>
</comment>
<feature type="region of interest" description="Disordered" evidence="6">
    <location>
        <begin position="566"/>
        <end position="593"/>
    </location>
</feature>
<dbReference type="STRING" id="188872.SAMN03080602_00838"/>
<organism evidence="9 10">
    <name type="scientific">Arenibacter troitsensis</name>
    <dbReference type="NCBI Taxonomy" id="188872"/>
    <lineage>
        <taxon>Bacteria</taxon>
        <taxon>Pseudomonadati</taxon>
        <taxon>Bacteroidota</taxon>
        <taxon>Flavobacteriia</taxon>
        <taxon>Flavobacteriales</taxon>
        <taxon>Flavobacteriaceae</taxon>
        <taxon>Arenibacter</taxon>
    </lineage>
</organism>
<accession>A0A1X7IHH9</accession>
<protein>
    <submittedName>
        <fullName evidence="9">Starch-binding associating with outer membrane</fullName>
    </submittedName>
</protein>
<dbReference type="InterPro" id="IPR011990">
    <property type="entry name" value="TPR-like_helical_dom_sf"/>
</dbReference>
<evidence type="ECO:0000256" key="1">
    <source>
        <dbReference type="ARBA" id="ARBA00004442"/>
    </source>
</evidence>
<evidence type="ECO:0000313" key="10">
    <source>
        <dbReference type="Proteomes" id="UP000193420"/>
    </source>
</evidence>
<dbReference type="OrthoDB" id="5694214at2"/>
<dbReference type="Pfam" id="PF07980">
    <property type="entry name" value="SusD_RagB"/>
    <property type="match status" value="1"/>
</dbReference>
<keyword evidence="5" id="KW-0998">Cell outer membrane</keyword>
<evidence type="ECO:0000256" key="4">
    <source>
        <dbReference type="ARBA" id="ARBA00023136"/>
    </source>
</evidence>
<gene>
    <name evidence="9" type="ORF">SAMN03080602_00838</name>
</gene>
<keyword evidence="3" id="KW-0732">Signal</keyword>
<evidence type="ECO:0000256" key="2">
    <source>
        <dbReference type="ARBA" id="ARBA00006275"/>
    </source>
</evidence>
<dbReference type="Pfam" id="PF14322">
    <property type="entry name" value="SusD-like_3"/>
    <property type="match status" value="1"/>
</dbReference>
<name>A0A1X7IHH9_9FLAO</name>
<dbReference type="AlphaFoldDB" id="A0A1X7IHH9"/>
<evidence type="ECO:0000313" key="9">
    <source>
        <dbReference type="EMBL" id="SMG13999.1"/>
    </source>
</evidence>
<sequence length="593" mass="68534">MKNYKYLLIIAILMVSGCSIDRLEPDPLSFFSPENTLIDKAGMDGLIVTLNSSLREEKGQNDGNLLLGEWNYSDFTVNGAPPGDVLHNFELQMTPNSTEDNECIVYWNLAFRSIKNANVIISRAPEIELTASELNEVMAKALFHRSYWYYRLVHQFGDVPFVAEEVTSPKLDFYTHSREAVLQRITKDMEFAVQYLPVDVQPGDVNQAAGSFLLTKCYLSIREFDKAIAEASKVINDGKYALMTERFGTTEPEFLTFSFLDSNDFDVLWDLHQKNNKSLAENTEKILVSQNQFNTIGSQNTAKSRDTSPTWWQARDPNGTRACTDLDYGKGLNMIQQLGRGVGRMVPSQYFRDMRWEDPDDLRYSHNNWFGMERYVYNDPSSAYYGQPFDPASVTDIRQWYPIAYNKLIYIDESGNNQADRSTSDEYIYRLAELYLLRAEAYWWKGDIPRATADVNVVRARAQASLVDAVDLDYIFDERARELYFESPRKTELTRVAYIMASLNRDGYTLENMTTNNWFYDRVMRRNHFYVEEILQGANIYRMLPYHVYWPIKEVHIRENSLGHLNQTPGYPGSETNILPLTDTEQDKPDGMD</sequence>
<dbReference type="InterPro" id="IPR033985">
    <property type="entry name" value="SusD-like_N"/>
</dbReference>
<feature type="compositionally biased region" description="Polar residues" evidence="6">
    <location>
        <begin position="566"/>
        <end position="579"/>
    </location>
</feature>
<dbReference type="SUPFAM" id="SSF48452">
    <property type="entry name" value="TPR-like"/>
    <property type="match status" value="1"/>
</dbReference>
<proteinExistence type="inferred from homology"/>
<reference evidence="10" key="1">
    <citation type="submission" date="2017-04" db="EMBL/GenBank/DDBJ databases">
        <authorList>
            <person name="Varghese N."/>
            <person name="Submissions S."/>
        </authorList>
    </citation>
    <scope>NUCLEOTIDE SEQUENCE [LARGE SCALE GENOMIC DNA]</scope>
    <source>
        <strain evidence="10">DSM 19835</strain>
    </source>
</reference>
<dbReference type="EMBL" id="FXAO01000001">
    <property type="protein sequence ID" value="SMG13999.1"/>
    <property type="molecule type" value="Genomic_DNA"/>
</dbReference>
<feature type="domain" description="SusD-like N-terminal" evidence="8">
    <location>
        <begin position="94"/>
        <end position="201"/>
    </location>
</feature>
<dbReference type="GO" id="GO:0009279">
    <property type="term" value="C:cell outer membrane"/>
    <property type="evidence" value="ECO:0007669"/>
    <property type="project" value="UniProtKB-SubCell"/>
</dbReference>
<evidence type="ECO:0000259" key="7">
    <source>
        <dbReference type="Pfam" id="PF07980"/>
    </source>
</evidence>
<evidence type="ECO:0000256" key="5">
    <source>
        <dbReference type="ARBA" id="ARBA00023237"/>
    </source>
</evidence>
<keyword evidence="4" id="KW-0472">Membrane</keyword>
<evidence type="ECO:0000259" key="8">
    <source>
        <dbReference type="Pfam" id="PF14322"/>
    </source>
</evidence>
<dbReference type="InterPro" id="IPR012944">
    <property type="entry name" value="SusD_RagB_dom"/>
</dbReference>
<evidence type="ECO:0000256" key="6">
    <source>
        <dbReference type="SAM" id="MobiDB-lite"/>
    </source>
</evidence>
<dbReference type="Gene3D" id="1.25.40.390">
    <property type="match status" value="1"/>
</dbReference>
<keyword evidence="10" id="KW-1185">Reference proteome</keyword>
<dbReference type="Proteomes" id="UP000193420">
    <property type="component" value="Unassembled WGS sequence"/>
</dbReference>
<feature type="domain" description="RagB/SusD" evidence="7">
    <location>
        <begin position="380"/>
        <end position="571"/>
    </location>
</feature>
<dbReference type="RefSeq" id="WP_085496403.1">
    <property type="nucleotide sequence ID" value="NZ_FXAO01000001.1"/>
</dbReference>
<dbReference type="PROSITE" id="PS51257">
    <property type="entry name" value="PROKAR_LIPOPROTEIN"/>
    <property type="match status" value="1"/>
</dbReference>
<comment type="subcellular location">
    <subcellularLocation>
        <location evidence="1">Cell outer membrane</location>
    </subcellularLocation>
</comment>